<gene>
    <name evidence="1" type="ORF">CR513_42685</name>
</gene>
<protein>
    <submittedName>
        <fullName evidence="1">Uncharacterized protein</fullName>
    </submittedName>
</protein>
<dbReference type="EMBL" id="QJKJ01009241">
    <property type="protein sequence ID" value="RDX77226.1"/>
    <property type="molecule type" value="Genomic_DNA"/>
</dbReference>
<evidence type="ECO:0000313" key="2">
    <source>
        <dbReference type="Proteomes" id="UP000257109"/>
    </source>
</evidence>
<dbReference type="Proteomes" id="UP000257109">
    <property type="component" value="Unassembled WGS sequence"/>
</dbReference>
<dbReference type="STRING" id="157652.A0A371FG18"/>
<reference evidence="1" key="1">
    <citation type="submission" date="2018-05" db="EMBL/GenBank/DDBJ databases">
        <title>Draft genome of Mucuna pruriens seed.</title>
        <authorList>
            <person name="Nnadi N.E."/>
            <person name="Vos R."/>
            <person name="Hasami M.H."/>
            <person name="Devisetty U.K."/>
            <person name="Aguiy J.C."/>
        </authorList>
    </citation>
    <scope>NUCLEOTIDE SEQUENCE [LARGE SCALE GENOMIC DNA]</scope>
    <source>
        <strain evidence="1">JCA_2017</strain>
    </source>
</reference>
<name>A0A371FG18_MUCPR</name>
<organism evidence="1 2">
    <name type="scientific">Mucuna pruriens</name>
    <name type="common">Velvet bean</name>
    <name type="synonym">Dolichos pruriens</name>
    <dbReference type="NCBI Taxonomy" id="157652"/>
    <lineage>
        <taxon>Eukaryota</taxon>
        <taxon>Viridiplantae</taxon>
        <taxon>Streptophyta</taxon>
        <taxon>Embryophyta</taxon>
        <taxon>Tracheophyta</taxon>
        <taxon>Spermatophyta</taxon>
        <taxon>Magnoliopsida</taxon>
        <taxon>eudicotyledons</taxon>
        <taxon>Gunneridae</taxon>
        <taxon>Pentapetalae</taxon>
        <taxon>rosids</taxon>
        <taxon>fabids</taxon>
        <taxon>Fabales</taxon>
        <taxon>Fabaceae</taxon>
        <taxon>Papilionoideae</taxon>
        <taxon>50 kb inversion clade</taxon>
        <taxon>NPAAA clade</taxon>
        <taxon>indigoferoid/millettioid clade</taxon>
        <taxon>Phaseoleae</taxon>
        <taxon>Mucuna</taxon>
    </lineage>
</organism>
<sequence length="207" mass="23053">MDVKLASKEEARSLQPPRKEVLRMCLLDVPTQHWHPDSGASFHVRNNSQNIQQLILFGGPDQIQIGNGQGLSITSSSSTCFSSPLSPTTPLFLHNLLLVLDITKILIIVNKPLIKSLLQRRVDVDGLYEFPSLLSSVLSPNCSLASFVNIVSASNARPSYFSLLWIFVLLVVMERLIDYPLTYLLLLIILRLSRCIVICGDQLLSIL</sequence>
<evidence type="ECO:0000313" key="1">
    <source>
        <dbReference type="EMBL" id="RDX77226.1"/>
    </source>
</evidence>
<comment type="caution">
    <text evidence="1">The sequence shown here is derived from an EMBL/GenBank/DDBJ whole genome shotgun (WGS) entry which is preliminary data.</text>
</comment>
<keyword evidence="2" id="KW-1185">Reference proteome</keyword>
<feature type="non-terminal residue" evidence="1">
    <location>
        <position position="1"/>
    </location>
</feature>
<proteinExistence type="predicted"/>
<dbReference type="AlphaFoldDB" id="A0A371FG18"/>
<accession>A0A371FG18</accession>